<dbReference type="Pfam" id="PF18962">
    <property type="entry name" value="Por_Secre_tail"/>
    <property type="match status" value="1"/>
</dbReference>
<dbReference type="AlphaFoldDB" id="A0A5C7GN03"/>
<evidence type="ECO:0000256" key="2">
    <source>
        <dbReference type="SAM" id="SignalP"/>
    </source>
</evidence>
<name>A0A5C7GN03_9FLAO</name>
<accession>A0A5C7GN03</accession>
<dbReference type="EMBL" id="VRKQ01000008">
    <property type="protein sequence ID" value="TXG39331.1"/>
    <property type="molecule type" value="Genomic_DNA"/>
</dbReference>
<keyword evidence="1 2" id="KW-0732">Signal</keyword>
<dbReference type="RefSeq" id="WP_147766901.1">
    <property type="nucleotide sequence ID" value="NZ_VRKQ01000008.1"/>
</dbReference>
<comment type="caution">
    <text evidence="4">The sequence shown here is derived from an EMBL/GenBank/DDBJ whole genome shotgun (WGS) entry which is preliminary data.</text>
</comment>
<dbReference type="InterPro" id="IPR045266">
    <property type="entry name" value="DOH_DOMON"/>
</dbReference>
<evidence type="ECO:0000259" key="3">
    <source>
        <dbReference type="PROSITE" id="PS50836"/>
    </source>
</evidence>
<dbReference type="PROSITE" id="PS50836">
    <property type="entry name" value="DOMON"/>
    <property type="match status" value="1"/>
</dbReference>
<proteinExistence type="predicted"/>
<feature type="chain" id="PRO_5022859694" evidence="2">
    <location>
        <begin position="20"/>
        <end position="254"/>
    </location>
</feature>
<dbReference type="Pfam" id="PF03351">
    <property type="entry name" value="DOMON"/>
    <property type="match status" value="1"/>
</dbReference>
<reference evidence="4 5" key="1">
    <citation type="submission" date="2019-08" db="EMBL/GenBank/DDBJ databases">
        <title>Seonamhaeicola sediminis sp. nov., isolated from marine sediment.</title>
        <authorList>
            <person name="Cao W.R."/>
        </authorList>
    </citation>
    <scope>NUCLEOTIDE SEQUENCE [LARGE SCALE GENOMIC DNA]</scope>
    <source>
        <strain evidence="4 5">1505</strain>
    </source>
</reference>
<dbReference type="OrthoDB" id="667194at2"/>
<dbReference type="InterPro" id="IPR005018">
    <property type="entry name" value="DOMON_domain"/>
</dbReference>
<evidence type="ECO:0000313" key="5">
    <source>
        <dbReference type="Proteomes" id="UP000321080"/>
    </source>
</evidence>
<feature type="domain" description="DOMON" evidence="3">
    <location>
        <begin position="31"/>
        <end position="149"/>
    </location>
</feature>
<organism evidence="4 5">
    <name type="scientific">Seonamhaeicola maritimus</name>
    <dbReference type="NCBI Taxonomy" id="2591822"/>
    <lineage>
        <taxon>Bacteria</taxon>
        <taxon>Pseudomonadati</taxon>
        <taxon>Bacteroidota</taxon>
        <taxon>Flavobacteriia</taxon>
        <taxon>Flavobacteriales</taxon>
        <taxon>Flavobacteriaceae</taxon>
    </lineage>
</organism>
<sequence length="254" mass="27538">MKTIIYSILLLFPCSILYAQTYTTGVVNLDTDYTARFDVNTSTNKVTMTLIGPDNRWLGIGPGISTGLGMGNLGDDAVVYNSTGLEDRNMPSGTGMPNLDSSQDWSVSSNTTNAGVRTLIATRDINTGDSNDYVFPSSASSLPILWAKGSSLSFGYHGSNKSGTVANLTLSQDTNILNEFKLYPNPVTSLLKIELPGPIQKANIEVYNSLGKIIYSGEVTKLMSSVDVTRFNSGLHLVKLTYLESTNTKRFVKY</sequence>
<evidence type="ECO:0000256" key="1">
    <source>
        <dbReference type="ARBA" id="ARBA00022729"/>
    </source>
</evidence>
<evidence type="ECO:0000313" key="4">
    <source>
        <dbReference type="EMBL" id="TXG39331.1"/>
    </source>
</evidence>
<keyword evidence="5" id="KW-1185">Reference proteome</keyword>
<protein>
    <submittedName>
        <fullName evidence="4">T9SS type A sorting domain-containing protein</fullName>
    </submittedName>
</protein>
<gene>
    <name evidence="4" type="ORF">FUA22_05495</name>
</gene>
<dbReference type="CDD" id="cd09631">
    <property type="entry name" value="DOMON_DOH"/>
    <property type="match status" value="1"/>
</dbReference>
<feature type="signal peptide" evidence="2">
    <location>
        <begin position="1"/>
        <end position="19"/>
    </location>
</feature>
<dbReference type="InterPro" id="IPR026444">
    <property type="entry name" value="Secre_tail"/>
</dbReference>
<dbReference type="Proteomes" id="UP000321080">
    <property type="component" value="Unassembled WGS sequence"/>
</dbReference>
<dbReference type="NCBIfam" id="TIGR04183">
    <property type="entry name" value="Por_Secre_tail"/>
    <property type="match status" value="1"/>
</dbReference>